<evidence type="ECO:0000256" key="1">
    <source>
        <dbReference type="SAM" id="MobiDB-lite"/>
    </source>
</evidence>
<dbReference type="InterPro" id="IPR003399">
    <property type="entry name" value="Mce/MlaD"/>
</dbReference>
<dbReference type="Pfam" id="PF02470">
    <property type="entry name" value="MlaD"/>
    <property type="match status" value="1"/>
</dbReference>
<sequence>MKLSKEFKVGLFMVVSISLLYVGFQFLKGIDFFSTTHKFFVVYQNVDKLTESNQVYLNGYAVGRVSDIQIQQQKNRVVVQLDIDSEILLTDSTLAILDGELLGGRFIYLDVKPGTRKLNPKDTIKSGLSKGILDFAAPVATTMQTTLTNLNVVLANLARNTNRLDTMFIRLQSTPGLLNRTLITANTNIGELSASVKSVASNLNGTLDQLKPTLANFKTLSDSLKMIQINGTLNRANVSLTKLNETLARLNKGDNTASKLLTEDTLYVNLNKLLQDLDALAKHFDKNPKHFLGPLGKSQKKIERDLKKQESKK</sequence>
<feature type="domain" description="Mce/MlaD" evidence="3">
    <location>
        <begin position="39"/>
        <end position="110"/>
    </location>
</feature>
<feature type="transmembrane region" description="Helical" evidence="2">
    <location>
        <begin position="7"/>
        <end position="27"/>
    </location>
</feature>
<dbReference type="EMBL" id="CP032382">
    <property type="protein sequence ID" value="AYB30152.1"/>
    <property type="molecule type" value="Genomic_DNA"/>
</dbReference>
<dbReference type="KEGG" id="chk:D4L85_05955"/>
<dbReference type="PANTHER" id="PTHR33371:SF4">
    <property type="entry name" value="INTERMEMBRANE PHOSPHOLIPID TRANSPORT SYSTEM BINDING PROTEIN MLAD"/>
    <property type="match status" value="1"/>
</dbReference>
<accession>A0A385SGZ2</accession>
<organism evidence="4 5">
    <name type="scientific">Chryseolinea soli</name>
    <dbReference type="NCBI Taxonomy" id="2321403"/>
    <lineage>
        <taxon>Bacteria</taxon>
        <taxon>Pseudomonadati</taxon>
        <taxon>Bacteroidota</taxon>
        <taxon>Cytophagia</taxon>
        <taxon>Cytophagales</taxon>
        <taxon>Fulvivirgaceae</taxon>
        <taxon>Chryseolinea</taxon>
    </lineage>
</organism>
<keyword evidence="2" id="KW-0812">Transmembrane</keyword>
<evidence type="ECO:0000313" key="4">
    <source>
        <dbReference type="EMBL" id="AYB30152.1"/>
    </source>
</evidence>
<gene>
    <name evidence="4" type="ORF">D4L85_05955</name>
</gene>
<protein>
    <submittedName>
        <fullName evidence="4">MCE family protein</fullName>
    </submittedName>
</protein>
<reference evidence="5" key="1">
    <citation type="submission" date="2018-09" db="EMBL/GenBank/DDBJ databases">
        <title>Chryseolinea sp. KIS68-18 isolated from soil.</title>
        <authorList>
            <person name="Weon H.-Y."/>
            <person name="Kwon S.-W."/>
            <person name="Lee S.A."/>
        </authorList>
    </citation>
    <scope>NUCLEOTIDE SEQUENCE [LARGE SCALE GENOMIC DNA]</scope>
    <source>
        <strain evidence="5">KIS68-18</strain>
    </source>
</reference>
<evidence type="ECO:0000313" key="5">
    <source>
        <dbReference type="Proteomes" id="UP000266183"/>
    </source>
</evidence>
<dbReference type="RefSeq" id="WP_119753456.1">
    <property type="nucleotide sequence ID" value="NZ_CP032382.1"/>
</dbReference>
<dbReference type="AlphaFoldDB" id="A0A385SGZ2"/>
<keyword evidence="5" id="KW-1185">Reference proteome</keyword>
<name>A0A385SGZ2_9BACT</name>
<feature type="region of interest" description="Disordered" evidence="1">
    <location>
        <begin position="290"/>
        <end position="313"/>
    </location>
</feature>
<dbReference type="OrthoDB" id="9769132at2"/>
<evidence type="ECO:0000259" key="3">
    <source>
        <dbReference type="Pfam" id="PF02470"/>
    </source>
</evidence>
<dbReference type="PANTHER" id="PTHR33371">
    <property type="entry name" value="INTERMEMBRANE PHOSPHOLIPID TRANSPORT SYSTEM BINDING PROTEIN MLAD-RELATED"/>
    <property type="match status" value="1"/>
</dbReference>
<feature type="compositionally biased region" description="Basic and acidic residues" evidence="1">
    <location>
        <begin position="300"/>
        <end position="313"/>
    </location>
</feature>
<keyword evidence="2" id="KW-1133">Transmembrane helix</keyword>
<dbReference type="InterPro" id="IPR052336">
    <property type="entry name" value="MlaD_Phospholipid_Transporter"/>
</dbReference>
<proteinExistence type="predicted"/>
<dbReference type="Proteomes" id="UP000266183">
    <property type="component" value="Chromosome"/>
</dbReference>
<keyword evidence="2" id="KW-0472">Membrane</keyword>
<evidence type="ECO:0000256" key="2">
    <source>
        <dbReference type="SAM" id="Phobius"/>
    </source>
</evidence>